<gene>
    <name evidence="1" type="ORF">FF125_21055</name>
</gene>
<reference evidence="1 2" key="1">
    <citation type="submission" date="2019-05" db="EMBL/GenBank/DDBJ databases">
        <title>Algicella ahnfeltiae gen. nov., sp. nov., a novel marine bacterium of the family Flavobacteriaceae isolated from a red alga.</title>
        <authorList>
            <person name="Nedashkovskaya O.I."/>
            <person name="Kukhlevskiy A.D."/>
            <person name="Kim S.-G."/>
            <person name="Zhukova N.V."/>
            <person name="Mikhailov V.V."/>
        </authorList>
    </citation>
    <scope>NUCLEOTIDE SEQUENCE [LARGE SCALE GENOMIC DNA]</scope>
    <source>
        <strain evidence="1 2">10Alg115</strain>
    </source>
</reference>
<organism evidence="1 2">
    <name type="scientific">Aureibaculum algae</name>
    <dbReference type="NCBI Taxonomy" id="2584122"/>
    <lineage>
        <taxon>Bacteria</taxon>
        <taxon>Pseudomonadati</taxon>
        <taxon>Bacteroidota</taxon>
        <taxon>Flavobacteriia</taxon>
        <taxon>Flavobacteriales</taxon>
        <taxon>Flavobacteriaceae</taxon>
        <taxon>Aureibaculum</taxon>
    </lineage>
</organism>
<dbReference type="KEGG" id="fbe:FF125_21055"/>
<dbReference type="Proteomes" id="UP000306229">
    <property type="component" value="Chromosome"/>
</dbReference>
<protein>
    <recommendedName>
        <fullName evidence="3">Lipocalin-like domain-containing protein</fullName>
    </recommendedName>
</protein>
<accession>A0A5B7TVF2</accession>
<dbReference type="OrthoDB" id="1435261at2"/>
<sequence>MKTFVLLLTVAITFMACDNNEDASNQDELLGKWKLIEIRSHGIVNTIDCKDAVLLDFKTDGLFDVEHFGSNDTNACISMGKIDEGTWVNVGNSLYNIDGDVVTPKFDGDILIMVSNSGEETESSGVFERQ</sequence>
<evidence type="ECO:0000313" key="1">
    <source>
        <dbReference type="EMBL" id="QCX40809.1"/>
    </source>
</evidence>
<dbReference type="EMBL" id="CP040749">
    <property type="protein sequence ID" value="QCX40809.1"/>
    <property type="molecule type" value="Genomic_DNA"/>
</dbReference>
<name>A0A5B7TVF2_9FLAO</name>
<proteinExistence type="predicted"/>
<dbReference type="RefSeq" id="WP_138952084.1">
    <property type="nucleotide sequence ID" value="NZ_CP040749.1"/>
</dbReference>
<keyword evidence="2" id="KW-1185">Reference proteome</keyword>
<dbReference type="PROSITE" id="PS51257">
    <property type="entry name" value="PROKAR_LIPOPROTEIN"/>
    <property type="match status" value="1"/>
</dbReference>
<evidence type="ECO:0000313" key="2">
    <source>
        <dbReference type="Proteomes" id="UP000306229"/>
    </source>
</evidence>
<dbReference type="AlphaFoldDB" id="A0A5B7TVF2"/>
<evidence type="ECO:0008006" key="3">
    <source>
        <dbReference type="Google" id="ProtNLM"/>
    </source>
</evidence>